<feature type="domain" description="Dienelactone hydrolase" evidence="2">
    <location>
        <begin position="52"/>
        <end position="257"/>
    </location>
</feature>
<dbReference type="AlphaFoldDB" id="A0A9W4U8J6"/>
<organism evidence="3 4">
    <name type="scientific">Periconia digitata</name>
    <dbReference type="NCBI Taxonomy" id="1303443"/>
    <lineage>
        <taxon>Eukaryota</taxon>
        <taxon>Fungi</taxon>
        <taxon>Dikarya</taxon>
        <taxon>Ascomycota</taxon>
        <taxon>Pezizomycotina</taxon>
        <taxon>Dothideomycetes</taxon>
        <taxon>Pleosporomycetidae</taxon>
        <taxon>Pleosporales</taxon>
        <taxon>Massarineae</taxon>
        <taxon>Periconiaceae</taxon>
        <taxon>Periconia</taxon>
    </lineage>
</organism>
<feature type="signal peptide" evidence="1">
    <location>
        <begin position="1"/>
        <end position="16"/>
    </location>
</feature>
<keyword evidence="1" id="KW-0732">Signal</keyword>
<dbReference type="Pfam" id="PF01738">
    <property type="entry name" value="DLH"/>
    <property type="match status" value="1"/>
</dbReference>
<dbReference type="GO" id="GO:0016787">
    <property type="term" value="F:hydrolase activity"/>
    <property type="evidence" value="ECO:0007669"/>
    <property type="project" value="InterPro"/>
</dbReference>
<keyword evidence="4" id="KW-1185">Reference proteome</keyword>
<dbReference type="SUPFAM" id="SSF53474">
    <property type="entry name" value="alpha/beta-Hydrolases"/>
    <property type="match status" value="1"/>
</dbReference>
<gene>
    <name evidence="3" type="ORF">PDIGIT_LOCUS4033</name>
</gene>
<evidence type="ECO:0000259" key="2">
    <source>
        <dbReference type="Pfam" id="PF01738"/>
    </source>
</evidence>
<dbReference type="InterPro" id="IPR029058">
    <property type="entry name" value="AB_hydrolase_fold"/>
</dbReference>
<evidence type="ECO:0000313" key="4">
    <source>
        <dbReference type="Proteomes" id="UP001152607"/>
    </source>
</evidence>
<accession>A0A9W4U8J6</accession>
<evidence type="ECO:0000313" key="3">
    <source>
        <dbReference type="EMBL" id="CAI6328859.1"/>
    </source>
</evidence>
<proteinExistence type="predicted"/>
<comment type="caution">
    <text evidence="3">The sequence shown here is derived from an EMBL/GenBank/DDBJ whole genome shotgun (WGS) entry which is preliminary data.</text>
</comment>
<name>A0A9W4U8J6_9PLEO</name>
<protein>
    <recommendedName>
        <fullName evidence="2">Dienelactone hydrolase domain-containing protein</fullName>
    </recommendedName>
</protein>
<dbReference type="InterPro" id="IPR002925">
    <property type="entry name" value="Dienelactn_hydro"/>
</dbReference>
<dbReference type="PANTHER" id="PTHR17630">
    <property type="entry name" value="DIENELACTONE HYDROLASE"/>
    <property type="match status" value="1"/>
</dbReference>
<reference evidence="3" key="1">
    <citation type="submission" date="2023-01" db="EMBL/GenBank/DDBJ databases">
        <authorList>
            <person name="Van Ghelder C."/>
            <person name="Rancurel C."/>
        </authorList>
    </citation>
    <scope>NUCLEOTIDE SEQUENCE</scope>
    <source>
        <strain evidence="3">CNCM I-4278</strain>
    </source>
</reference>
<dbReference type="PANTHER" id="PTHR17630:SF44">
    <property type="entry name" value="PROTEIN AIM2"/>
    <property type="match status" value="1"/>
</dbReference>
<dbReference type="Gene3D" id="3.40.50.1820">
    <property type="entry name" value="alpha/beta hydrolase"/>
    <property type="match status" value="1"/>
</dbReference>
<evidence type="ECO:0000256" key="1">
    <source>
        <dbReference type="SAM" id="SignalP"/>
    </source>
</evidence>
<sequence>MLARLAILGLAGAASALANAQCGAVLKNDGEPVGEFKDVNGTQIYHSYPTSGGSNTTAILYLTDIFGVPNPQAKLLADSLATAAYTVIMPDLFKGDPVPLDALEGPGLNLTDWVARHPQEEVDAIIEATIAYIHTTLSIPKIAAVGYCFGGKYVPRHMTASSGGIDIGFIAHPSNLLPAEIEAIAGPISIAAGELDATYNATHRNTAEDILMSKNLTFEASLYSGAPHGFGVKVDWAVREQRYAKTAAFEQALRWFGFWA</sequence>
<dbReference type="EMBL" id="CAOQHR010000002">
    <property type="protein sequence ID" value="CAI6328859.1"/>
    <property type="molecule type" value="Genomic_DNA"/>
</dbReference>
<dbReference type="OrthoDB" id="17560at2759"/>
<dbReference type="Proteomes" id="UP001152607">
    <property type="component" value="Unassembled WGS sequence"/>
</dbReference>
<feature type="chain" id="PRO_5040829313" description="Dienelactone hydrolase domain-containing protein" evidence="1">
    <location>
        <begin position="17"/>
        <end position="260"/>
    </location>
</feature>